<proteinExistence type="predicted"/>
<dbReference type="Gene3D" id="2.30.42.10">
    <property type="match status" value="1"/>
</dbReference>
<name>A0A2W1L951_9BACL</name>
<dbReference type="AlphaFoldDB" id="A0A2W1L951"/>
<keyword evidence="1" id="KW-1133">Transmembrane helix</keyword>
<evidence type="ECO:0000256" key="1">
    <source>
        <dbReference type="SAM" id="Phobius"/>
    </source>
</evidence>
<dbReference type="SMART" id="SM00228">
    <property type="entry name" value="PDZ"/>
    <property type="match status" value="1"/>
</dbReference>
<feature type="transmembrane region" description="Helical" evidence="1">
    <location>
        <begin position="157"/>
        <end position="179"/>
    </location>
</feature>
<evidence type="ECO:0000259" key="2">
    <source>
        <dbReference type="SMART" id="SM00228"/>
    </source>
</evidence>
<feature type="transmembrane region" description="Helical" evidence="1">
    <location>
        <begin position="124"/>
        <end position="145"/>
    </location>
</feature>
<keyword evidence="1" id="KW-0472">Membrane</keyword>
<dbReference type="Proteomes" id="UP000249522">
    <property type="component" value="Unassembled WGS sequence"/>
</dbReference>
<reference evidence="3 4" key="1">
    <citation type="submission" date="2018-06" db="EMBL/GenBank/DDBJ databases">
        <title>Paenibacillus imtechensis sp. nov.</title>
        <authorList>
            <person name="Pinnaka A.K."/>
            <person name="Singh H."/>
            <person name="Kaur M."/>
        </authorList>
    </citation>
    <scope>NUCLEOTIDE SEQUENCE [LARGE SCALE GENOMIC DNA]</scope>
    <source>
        <strain evidence="3 4">SMB1</strain>
    </source>
</reference>
<keyword evidence="1" id="KW-0812">Transmembrane</keyword>
<evidence type="ECO:0000313" key="3">
    <source>
        <dbReference type="EMBL" id="PZD95443.1"/>
    </source>
</evidence>
<dbReference type="SUPFAM" id="SSF50156">
    <property type="entry name" value="PDZ domain-like"/>
    <property type="match status" value="1"/>
</dbReference>
<feature type="transmembrane region" description="Helical" evidence="1">
    <location>
        <begin position="26"/>
        <end position="46"/>
    </location>
</feature>
<dbReference type="EMBL" id="QKRB01000044">
    <property type="protein sequence ID" value="PZD95443.1"/>
    <property type="molecule type" value="Genomic_DNA"/>
</dbReference>
<dbReference type="InterPro" id="IPR008269">
    <property type="entry name" value="Lon_proteolytic"/>
</dbReference>
<dbReference type="GO" id="GO:0004176">
    <property type="term" value="F:ATP-dependent peptidase activity"/>
    <property type="evidence" value="ECO:0007669"/>
    <property type="project" value="InterPro"/>
</dbReference>
<dbReference type="OrthoDB" id="2195098at2"/>
<dbReference type="Pfam" id="PF05362">
    <property type="entry name" value="Lon_C"/>
    <property type="match status" value="1"/>
</dbReference>
<dbReference type="RefSeq" id="WP_111147073.1">
    <property type="nucleotide sequence ID" value="NZ_QKRB01000044.1"/>
</dbReference>
<feature type="transmembrane region" description="Helical" evidence="1">
    <location>
        <begin position="66"/>
        <end position="89"/>
    </location>
</feature>
<dbReference type="InterPro" id="IPR014721">
    <property type="entry name" value="Ribsml_uS5_D2-typ_fold_subgr"/>
</dbReference>
<dbReference type="GO" id="GO:0004252">
    <property type="term" value="F:serine-type endopeptidase activity"/>
    <property type="evidence" value="ECO:0007669"/>
    <property type="project" value="InterPro"/>
</dbReference>
<feature type="transmembrane region" description="Helical" evidence="1">
    <location>
        <begin position="101"/>
        <end position="118"/>
    </location>
</feature>
<dbReference type="InterPro" id="IPR020568">
    <property type="entry name" value="Ribosomal_Su5_D2-typ_SF"/>
</dbReference>
<dbReference type="Gene3D" id="3.30.230.10">
    <property type="match status" value="1"/>
</dbReference>
<organism evidence="3 4">
    <name type="scientific">Paenibacillus sambharensis</name>
    <dbReference type="NCBI Taxonomy" id="1803190"/>
    <lineage>
        <taxon>Bacteria</taxon>
        <taxon>Bacillati</taxon>
        <taxon>Bacillota</taxon>
        <taxon>Bacilli</taxon>
        <taxon>Bacillales</taxon>
        <taxon>Paenibacillaceae</taxon>
        <taxon>Paenibacillus</taxon>
    </lineage>
</organism>
<accession>A0A2W1L951</accession>
<dbReference type="InterPro" id="IPR036034">
    <property type="entry name" value="PDZ_sf"/>
</dbReference>
<comment type="caution">
    <text evidence="3">The sequence shown here is derived from an EMBL/GenBank/DDBJ whole genome shotgun (WGS) entry which is preliminary data.</text>
</comment>
<dbReference type="GO" id="GO:0006508">
    <property type="term" value="P:proteolysis"/>
    <property type="evidence" value="ECO:0007669"/>
    <property type="project" value="InterPro"/>
</dbReference>
<keyword evidence="4" id="KW-1185">Reference proteome</keyword>
<dbReference type="SUPFAM" id="SSF54211">
    <property type="entry name" value="Ribosomal protein S5 domain 2-like"/>
    <property type="match status" value="1"/>
</dbReference>
<dbReference type="Pfam" id="PF13180">
    <property type="entry name" value="PDZ_2"/>
    <property type="match status" value="1"/>
</dbReference>
<evidence type="ECO:0000313" key="4">
    <source>
        <dbReference type="Proteomes" id="UP000249522"/>
    </source>
</evidence>
<gene>
    <name evidence="3" type="ORF">DNH61_12985</name>
</gene>
<feature type="domain" description="PDZ" evidence="2">
    <location>
        <begin position="265"/>
        <end position="332"/>
    </location>
</feature>
<protein>
    <recommendedName>
        <fullName evidence="2">PDZ domain-containing protein</fullName>
    </recommendedName>
</protein>
<sequence>MNKRVTARARIRSHLMPRGKLGWREYLYVGGMLLAFGLMVLGQLVWLPDPLHFGSGRRWIDILNGLVYTLALVPVLWTAAAAGCVVSTLRSGRRLHTSKRSMIVIVLSLSAAAAIITLETKVASLTWAAGLLGAAWLAVFVDLAYTERQLTKRSRRTLTAFCGTLALLAFLFWPTNYMVTYPGLTMDMSRYAQAEGGKTEGRIDGVLIFHRPAFPVDWLYAKLFPHYSFEPIEKLGMPLGEYDELVREMKTDADAAASAIAYERLGSGAGIIAQGVRVTAIESGSPVLGILRAGDIVTEMNEEPVLSVVELNERMKNVPPGGWVQLTVTRQNEEVKFAVPTRADENLPERAAFGIRVQNVLYPDVPGRVTFRDYLVHEGGPSHGAMLTLALIDQLTPEGITGDIHVAGTGTIGPGGVVGSVGGVEQKAYTVHRAGADVFFVPAGQEDEAHKGAPELEIVPVRNLDDILNWLKSAA</sequence>
<dbReference type="InterPro" id="IPR001478">
    <property type="entry name" value="PDZ"/>
</dbReference>